<proteinExistence type="inferred from homology"/>
<keyword evidence="5 14" id="KW-0808">Transferase</keyword>
<keyword evidence="9 14" id="KW-0067">ATP-binding</keyword>
<evidence type="ECO:0000256" key="3">
    <source>
        <dbReference type="ARBA" id="ARBA00010688"/>
    </source>
</evidence>
<dbReference type="EC" id="2.7.1.20" evidence="4 14"/>
<dbReference type="GO" id="GO:0006166">
    <property type="term" value="P:purine ribonucleoside salvage"/>
    <property type="evidence" value="ECO:0007669"/>
    <property type="project" value="UniProtKB-KW"/>
</dbReference>
<evidence type="ECO:0000256" key="13">
    <source>
        <dbReference type="PIRSR" id="PIRSR601805-1"/>
    </source>
</evidence>
<evidence type="ECO:0000313" key="16">
    <source>
        <dbReference type="EMBL" id="RKP24220.1"/>
    </source>
</evidence>
<evidence type="ECO:0000256" key="7">
    <source>
        <dbReference type="ARBA" id="ARBA00022741"/>
    </source>
</evidence>
<dbReference type="PROSITE" id="PS00584">
    <property type="entry name" value="PFKB_KINASES_2"/>
    <property type="match status" value="1"/>
</dbReference>
<keyword evidence="10 14" id="KW-0460">Magnesium</keyword>
<dbReference type="UniPathway" id="UPA00588">
    <property type="reaction ID" value="UER00659"/>
</dbReference>
<dbReference type="GO" id="GO:0005524">
    <property type="term" value="F:ATP binding"/>
    <property type="evidence" value="ECO:0007669"/>
    <property type="project" value="UniProtKB-UniRule"/>
</dbReference>
<evidence type="ECO:0000256" key="12">
    <source>
        <dbReference type="ARBA" id="ARBA00068771"/>
    </source>
</evidence>
<dbReference type="InterPro" id="IPR029056">
    <property type="entry name" value="Ribokinase-like"/>
</dbReference>
<dbReference type="CDD" id="cd01168">
    <property type="entry name" value="adenosine_kinase"/>
    <property type="match status" value="1"/>
</dbReference>
<reference evidence="17" key="1">
    <citation type="journal article" date="2018" name="Nat. Microbiol.">
        <title>Leveraging single-cell genomics to expand the fungal tree of life.</title>
        <authorList>
            <person name="Ahrendt S.R."/>
            <person name="Quandt C.A."/>
            <person name="Ciobanu D."/>
            <person name="Clum A."/>
            <person name="Salamov A."/>
            <person name="Andreopoulos B."/>
            <person name="Cheng J.F."/>
            <person name="Woyke T."/>
            <person name="Pelin A."/>
            <person name="Henrissat B."/>
            <person name="Reynolds N.K."/>
            <person name="Benny G.L."/>
            <person name="Smith M.E."/>
            <person name="James T.Y."/>
            <person name="Grigoriev I.V."/>
        </authorList>
    </citation>
    <scope>NUCLEOTIDE SEQUENCE [LARGE SCALE GENOMIC DNA]</scope>
    <source>
        <strain evidence="17">Benny S71-1</strain>
    </source>
</reference>
<comment type="similarity">
    <text evidence="3 14">Belongs to the carbohydrate kinase PfkB family.</text>
</comment>
<organism evidence="16 17">
    <name type="scientific">Syncephalis pseudoplumigaleata</name>
    <dbReference type="NCBI Taxonomy" id="1712513"/>
    <lineage>
        <taxon>Eukaryota</taxon>
        <taxon>Fungi</taxon>
        <taxon>Fungi incertae sedis</taxon>
        <taxon>Zoopagomycota</taxon>
        <taxon>Zoopagomycotina</taxon>
        <taxon>Zoopagomycetes</taxon>
        <taxon>Zoopagales</taxon>
        <taxon>Piptocephalidaceae</taxon>
        <taxon>Syncephalis</taxon>
    </lineage>
</organism>
<comment type="catalytic activity">
    <reaction evidence="11 14">
        <text>adenosine + ATP = AMP + ADP + H(+)</text>
        <dbReference type="Rhea" id="RHEA:20824"/>
        <dbReference type="ChEBI" id="CHEBI:15378"/>
        <dbReference type="ChEBI" id="CHEBI:16335"/>
        <dbReference type="ChEBI" id="CHEBI:30616"/>
        <dbReference type="ChEBI" id="CHEBI:456215"/>
        <dbReference type="ChEBI" id="CHEBI:456216"/>
        <dbReference type="EC" id="2.7.1.20"/>
    </reaction>
</comment>
<evidence type="ECO:0000256" key="11">
    <source>
        <dbReference type="ARBA" id="ARBA00051362"/>
    </source>
</evidence>
<dbReference type="PANTHER" id="PTHR45769">
    <property type="entry name" value="ADENOSINE KINASE"/>
    <property type="match status" value="1"/>
</dbReference>
<dbReference type="PRINTS" id="PR00989">
    <property type="entry name" value="ADENOKINASE"/>
</dbReference>
<evidence type="ECO:0000256" key="10">
    <source>
        <dbReference type="ARBA" id="ARBA00022842"/>
    </source>
</evidence>
<comment type="cofactor">
    <cofactor evidence="1 14">
        <name>Mg(2+)</name>
        <dbReference type="ChEBI" id="CHEBI:18420"/>
    </cofactor>
</comment>
<dbReference type="SUPFAM" id="SSF53613">
    <property type="entry name" value="Ribokinase-like"/>
    <property type="match status" value="1"/>
</dbReference>
<evidence type="ECO:0000256" key="5">
    <source>
        <dbReference type="ARBA" id="ARBA00022679"/>
    </source>
</evidence>
<evidence type="ECO:0000256" key="14">
    <source>
        <dbReference type="RuleBase" id="RU368116"/>
    </source>
</evidence>
<dbReference type="GO" id="GO:0005634">
    <property type="term" value="C:nucleus"/>
    <property type="evidence" value="ECO:0007669"/>
    <property type="project" value="TreeGrafter"/>
</dbReference>
<keyword evidence="7 14" id="KW-0547">Nucleotide-binding</keyword>
<keyword evidence="6 14" id="KW-0660">Purine salvage</keyword>
<evidence type="ECO:0000256" key="2">
    <source>
        <dbReference type="ARBA" id="ARBA00004801"/>
    </source>
</evidence>
<gene>
    <name evidence="16" type="ORF">SYNPS1DRAFT_23687</name>
</gene>
<dbReference type="Gene3D" id="3.40.1190.20">
    <property type="match status" value="1"/>
</dbReference>
<feature type="domain" description="Carbohydrate kinase PfkB" evidence="15">
    <location>
        <begin position="7"/>
        <end position="272"/>
    </location>
</feature>
<dbReference type="GO" id="GO:0006144">
    <property type="term" value="P:purine nucleobase metabolic process"/>
    <property type="evidence" value="ECO:0007669"/>
    <property type="project" value="TreeGrafter"/>
</dbReference>
<dbReference type="OrthoDB" id="432447at2759"/>
<evidence type="ECO:0000256" key="8">
    <source>
        <dbReference type="ARBA" id="ARBA00022777"/>
    </source>
</evidence>
<feature type="active site" description="Proton acceptor" evidence="13">
    <location>
        <position position="233"/>
    </location>
</feature>
<keyword evidence="8 14" id="KW-0418">Kinase</keyword>
<evidence type="ECO:0000256" key="4">
    <source>
        <dbReference type="ARBA" id="ARBA00012119"/>
    </source>
</evidence>
<comment type="pathway">
    <text evidence="2 14">Purine metabolism; AMP biosynthesis via salvage pathway; AMP from adenosine: step 1/1.</text>
</comment>
<dbReference type="AlphaFoldDB" id="A0A4P9YYW8"/>
<dbReference type="GO" id="GO:0044209">
    <property type="term" value="P:AMP salvage"/>
    <property type="evidence" value="ECO:0007669"/>
    <property type="project" value="UniProtKB-UniRule"/>
</dbReference>
<dbReference type="InterPro" id="IPR001805">
    <property type="entry name" value="Adenokinase"/>
</dbReference>
<dbReference type="InterPro" id="IPR011611">
    <property type="entry name" value="PfkB_dom"/>
</dbReference>
<evidence type="ECO:0000256" key="6">
    <source>
        <dbReference type="ARBA" id="ARBA00022726"/>
    </source>
</evidence>
<dbReference type="FunFam" id="3.40.1190.20:FF:000076">
    <property type="entry name" value="Adenosine kinase"/>
    <property type="match status" value="1"/>
</dbReference>
<sequence>MLPPQRLLPPNSTVYVGCVGKDKFAESLQAAATKDGLAVEYLVDADTPTGRCALLITGQDRSLVTDLQAANKYQVSHLDEPRVKAAMEKARYFYVEGFFLTVSLESILKLAQHAAETNKVFSMNLSAPFLAQFFGKQMDATAPYWDYIFGNETEAVAWAESQGHKTKDLREIALLLANLPKKNTRRLRHVLITHGAEATLLAVEGQREVSQVRSFPVQPVPAAEIDDTNGAGDAFVGGFLSQLIQGRVTSECIEAGHYLAGQVIRLAGAQYPRKIDLSLMPKA</sequence>
<dbReference type="Proteomes" id="UP000278143">
    <property type="component" value="Unassembled WGS sequence"/>
</dbReference>
<keyword evidence="17" id="KW-1185">Reference proteome</keyword>
<evidence type="ECO:0000256" key="1">
    <source>
        <dbReference type="ARBA" id="ARBA00001946"/>
    </source>
</evidence>
<protein>
    <recommendedName>
        <fullName evidence="12 14">Adenosine kinase</fullName>
        <shortName evidence="14">AK</shortName>
        <ecNumber evidence="4 14">2.7.1.20</ecNumber>
    </recommendedName>
    <alternativeName>
        <fullName evidence="14">Adenosine 5'-phosphotransferase</fullName>
    </alternativeName>
</protein>
<evidence type="ECO:0000313" key="17">
    <source>
        <dbReference type="Proteomes" id="UP000278143"/>
    </source>
</evidence>
<comment type="function">
    <text evidence="14">ATP dependent phosphorylation of adenosine and other related nucleoside analogs to monophosphate derivatives.</text>
</comment>
<accession>A0A4P9YYW8</accession>
<dbReference type="EMBL" id="KZ990368">
    <property type="protein sequence ID" value="RKP24220.1"/>
    <property type="molecule type" value="Genomic_DNA"/>
</dbReference>
<dbReference type="Pfam" id="PF00294">
    <property type="entry name" value="PfkB"/>
    <property type="match status" value="1"/>
</dbReference>
<evidence type="ECO:0000256" key="9">
    <source>
        <dbReference type="ARBA" id="ARBA00022840"/>
    </source>
</evidence>
<dbReference type="GO" id="GO:0004001">
    <property type="term" value="F:adenosine kinase activity"/>
    <property type="evidence" value="ECO:0007669"/>
    <property type="project" value="UniProtKB-UniRule"/>
</dbReference>
<dbReference type="InterPro" id="IPR002173">
    <property type="entry name" value="Carboh/pur_kinase_PfkB_CS"/>
</dbReference>
<evidence type="ECO:0000259" key="15">
    <source>
        <dbReference type="Pfam" id="PF00294"/>
    </source>
</evidence>
<name>A0A4P9YYW8_9FUNG</name>
<dbReference type="PANTHER" id="PTHR45769:SF3">
    <property type="entry name" value="ADENOSINE KINASE"/>
    <property type="match status" value="1"/>
</dbReference>
<dbReference type="GO" id="GO:0005829">
    <property type="term" value="C:cytosol"/>
    <property type="evidence" value="ECO:0007669"/>
    <property type="project" value="TreeGrafter"/>
</dbReference>